<evidence type="ECO:0000313" key="2">
    <source>
        <dbReference type="Proteomes" id="UP001165667"/>
    </source>
</evidence>
<comment type="caution">
    <text evidence="1">The sequence shown here is derived from an EMBL/GenBank/DDBJ whole genome shotgun (WGS) entry which is preliminary data.</text>
</comment>
<evidence type="ECO:0000313" key="1">
    <source>
        <dbReference type="EMBL" id="MCW6512851.1"/>
    </source>
</evidence>
<organism evidence="1 2">
    <name type="scientific">Lichenifustis flavocetrariae</name>
    <dbReference type="NCBI Taxonomy" id="2949735"/>
    <lineage>
        <taxon>Bacteria</taxon>
        <taxon>Pseudomonadati</taxon>
        <taxon>Pseudomonadota</taxon>
        <taxon>Alphaproteobacteria</taxon>
        <taxon>Hyphomicrobiales</taxon>
        <taxon>Lichenihabitantaceae</taxon>
        <taxon>Lichenifustis</taxon>
    </lineage>
</organism>
<dbReference type="EMBL" id="JAMOIM010000069">
    <property type="protein sequence ID" value="MCW6512851.1"/>
    <property type="molecule type" value="Genomic_DNA"/>
</dbReference>
<accession>A0AA41Z4H6</accession>
<keyword evidence="2" id="KW-1185">Reference proteome</keyword>
<dbReference type="RefSeq" id="WP_282589227.1">
    <property type="nucleotide sequence ID" value="NZ_JAMOIM010000069.1"/>
</dbReference>
<dbReference type="Proteomes" id="UP001165667">
    <property type="component" value="Unassembled WGS sequence"/>
</dbReference>
<proteinExistence type="predicted"/>
<name>A0AA41Z4H6_9HYPH</name>
<sequence length="129" mass="14427">MAFTAELCQTFAPIIQDATTFEEVPVGWHRLVEDLMARLVTTLAGEPGIRLIVRQIKEKFGGLRFYYRLAPEIDRENPTAKAIRALVDEAESKSLHTCDTCGSAGLLREGSGWYATRCDEHADRDMQPA</sequence>
<protein>
    <submittedName>
        <fullName evidence="1">Uncharacterized protein</fullName>
    </submittedName>
</protein>
<reference evidence="1" key="1">
    <citation type="submission" date="2022-05" db="EMBL/GenBank/DDBJ databases">
        <authorList>
            <person name="Pankratov T."/>
        </authorList>
    </citation>
    <scope>NUCLEOTIDE SEQUENCE</scope>
    <source>
        <strain evidence="1">BP6-180914</strain>
    </source>
</reference>
<gene>
    <name evidence="1" type="ORF">M8523_33745</name>
</gene>
<dbReference type="AlphaFoldDB" id="A0AA41Z4H6"/>